<accession>A0A072VE52</accession>
<dbReference type="Proteomes" id="UP000002051">
    <property type="component" value="Chromosome 2"/>
</dbReference>
<reference evidence="1 3" key="2">
    <citation type="journal article" date="2014" name="BMC Genomics">
        <title>An improved genome release (version Mt4.0) for the model legume Medicago truncatula.</title>
        <authorList>
            <person name="Tang H."/>
            <person name="Krishnakumar V."/>
            <person name="Bidwell S."/>
            <person name="Rosen B."/>
            <person name="Chan A."/>
            <person name="Zhou S."/>
            <person name="Gentzbittel L."/>
            <person name="Childs K.L."/>
            <person name="Yandell M."/>
            <person name="Gundlach H."/>
            <person name="Mayer K.F."/>
            <person name="Schwartz D.C."/>
            <person name="Town C.D."/>
        </authorList>
    </citation>
    <scope>GENOME REANNOTATION</scope>
    <source>
        <strain evidence="1">A17</strain>
        <strain evidence="2 3">cv. Jemalong A17</strain>
    </source>
</reference>
<dbReference type="AlphaFoldDB" id="A0A072VE52"/>
<keyword evidence="3" id="KW-1185">Reference proteome</keyword>
<dbReference type="EMBL" id="CM001218">
    <property type="protein sequence ID" value="KEH36420.1"/>
    <property type="molecule type" value="Genomic_DNA"/>
</dbReference>
<reference evidence="2" key="3">
    <citation type="submission" date="2015-04" db="UniProtKB">
        <authorList>
            <consortium name="EnsemblPlants"/>
        </authorList>
    </citation>
    <scope>IDENTIFICATION</scope>
    <source>
        <strain evidence="2">cv. Jemalong A17</strain>
    </source>
</reference>
<evidence type="ECO:0000313" key="1">
    <source>
        <dbReference type="EMBL" id="KEH36420.1"/>
    </source>
</evidence>
<evidence type="ECO:0000313" key="3">
    <source>
        <dbReference type="Proteomes" id="UP000002051"/>
    </source>
</evidence>
<evidence type="ECO:0000313" key="2">
    <source>
        <dbReference type="EnsemblPlants" id="KEH36420"/>
    </source>
</evidence>
<gene>
    <name evidence="1" type="ordered locus">MTR_2g006225</name>
</gene>
<dbReference type="STRING" id="3880.A0A072VE52"/>
<sequence length="86" mass="9639">MWPLFEMRTVFMLVDIPARLVRTLLGPEKIIGASCKKPDKHIKHGSMVLITSAVVVYIPLIQRQRITLGLDGLMEVCKASKLPVLI</sequence>
<protein>
    <submittedName>
        <fullName evidence="1">Thiamine biosynthetic enzyme, putative</fullName>
    </submittedName>
</protein>
<name>A0A072VE52_MEDTR</name>
<dbReference type="HOGENOM" id="CLU_2501293_0_0_1"/>
<proteinExistence type="predicted"/>
<reference evidence="1 3" key="1">
    <citation type="journal article" date="2011" name="Nature">
        <title>The Medicago genome provides insight into the evolution of rhizobial symbioses.</title>
        <authorList>
            <person name="Young N.D."/>
            <person name="Debelle F."/>
            <person name="Oldroyd G.E."/>
            <person name="Geurts R."/>
            <person name="Cannon S.B."/>
            <person name="Udvardi M.K."/>
            <person name="Benedito V.A."/>
            <person name="Mayer K.F."/>
            <person name="Gouzy J."/>
            <person name="Schoof H."/>
            <person name="Van de Peer Y."/>
            <person name="Proost S."/>
            <person name="Cook D.R."/>
            <person name="Meyers B.C."/>
            <person name="Spannagl M."/>
            <person name="Cheung F."/>
            <person name="De Mita S."/>
            <person name="Krishnakumar V."/>
            <person name="Gundlach H."/>
            <person name="Zhou S."/>
            <person name="Mudge J."/>
            <person name="Bharti A.K."/>
            <person name="Murray J.D."/>
            <person name="Naoumkina M.A."/>
            <person name="Rosen B."/>
            <person name="Silverstein K.A."/>
            <person name="Tang H."/>
            <person name="Rombauts S."/>
            <person name="Zhao P.X."/>
            <person name="Zhou P."/>
            <person name="Barbe V."/>
            <person name="Bardou P."/>
            <person name="Bechner M."/>
            <person name="Bellec A."/>
            <person name="Berger A."/>
            <person name="Berges H."/>
            <person name="Bidwell S."/>
            <person name="Bisseling T."/>
            <person name="Choisne N."/>
            <person name="Couloux A."/>
            <person name="Denny R."/>
            <person name="Deshpande S."/>
            <person name="Dai X."/>
            <person name="Doyle J.J."/>
            <person name="Dudez A.M."/>
            <person name="Farmer A.D."/>
            <person name="Fouteau S."/>
            <person name="Franken C."/>
            <person name="Gibelin C."/>
            <person name="Gish J."/>
            <person name="Goldstein S."/>
            <person name="Gonzalez A.J."/>
            <person name="Green P.J."/>
            <person name="Hallab A."/>
            <person name="Hartog M."/>
            <person name="Hua A."/>
            <person name="Humphray S.J."/>
            <person name="Jeong D.H."/>
            <person name="Jing Y."/>
            <person name="Jocker A."/>
            <person name="Kenton S.M."/>
            <person name="Kim D.J."/>
            <person name="Klee K."/>
            <person name="Lai H."/>
            <person name="Lang C."/>
            <person name="Lin S."/>
            <person name="Macmil S.L."/>
            <person name="Magdelenat G."/>
            <person name="Matthews L."/>
            <person name="McCorrison J."/>
            <person name="Monaghan E.L."/>
            <person name="Mun J.H."/>
            <person name="Najar F.Z."/>
            <person name="Nicholson C."/>
            <person name="Noirot C."/>
            <person name="O'Bleness M."/>
            <person name="Paule C.R."/>
            <person name="Poulain J."/>
            <person name="Prion F."/>
            <person name="Qin B."/>
            <person name="Qu C."/>
            <person name="Retzel E.F."/>
            <person name="Riddle C."/>
            <person name="Sallet E."/>
            <person name="Samain S."/>
            <person name="Samson N."/>
            <person name="Sanders I."/>
            <person name="Saurat O."/>
            <person name="Scarpelli C."/>
            <person name="Schiex T."/>
            <person name="Segurens B."/>
            <person name="Severin A.J."/>
            <person name="Sherrier D.J."/>
            <person name="Shi R."/>
            <person name="Sims S."/>
            <person name="Singer S.R."/>
            <person name="Sinharoy S."/>
            <person name="Sterck L."/>
            <person name="Viollet A."/>
            <person name="Wang B.B."/>
            <person name="Wang K."/>
            <person name="Wang M."/>
            <person name="Wang X."/>
            <person name="Warfsmann J."/>
            <person name="Weissenbach J."/>
            <person name="White D.D."/>
            <person name="White J.D."/>
            <person name="Wiley G.B."/>
            <person name="Wincker P."/>
            <person name="Xing Y."/>
            <person name="Yang L."/>
            <person name="Yao Z."/>
            <person name="Ying F."/>
            <person name="Zhai J."/>
            <person name="Zhou L."/>
            <person name="Zuber A."/>
            <person name="Denarie J."/>
            <person name="Dixon R.A."/>
            <person name="May G.D."/>
            <person name="Schwartz D.C."/>
            <person name="Rogers J."/>
            <person name="Quetier F."/>
            <person name="Town C.D."/>
            <person name="Roe B.A."/>
        </authorList>
    </citation>
    <scope>NUCLEOTIDE SEQUENCE [LARGE SCALE GENOMIC DNA]</scope>
    <source>
        <strain evidence="1">A17</strain>
        <strain evidence="2 3">cv. Jemalong A17</strain>
    </source>
</reference>
<dbReference type="EnsemblPlants" id="KEH36420">
    <property type="protein sequence ID" value="KEH36420"/>
    <property type="gene ID" value="MTR_2g006225"/>
</dbReference>
<organism evidence="1 3">
    <name type="scientific">Medicago truncatula</name>
    <name type="common">Barrel medic</name>
    <name type="synonym">Medicago tribuloides</name>
    <dbReference type="NCBI Taxonomy" id="3880"/>
    <lineage>
        <taxon>Eukaryota</taxon>
        <taxon>Viridiplantae</taxon>
        <taxon>Streptophyta</taxon>
        <taxon>Embryophyta</taxon>
        <taxon>Tracheophyta</taxon>
        <taxon>Spermatophyta</taxon>
        <taxon>Magnoliopsida</taxon>
        <taxon>eudicotyledons</taxon>
        <taxon>Gunneridae</taxon>
        <taxon>Pentapetalae</taxon>
        <taxon>rosids</taxon>
        <taxon>fabids</taxon>
        <taxon>Fabales</taxon>
        <taxon>Fabaceae</taxon>
        <taxon>Papilionoideae</taxon>
        <taxon>50 kb inversion clade</taxon>
        <taxon>NPAAA clade</taxon>
        <taxon>Hologalegina</taxon>
        <taxon>IRL clade</taxon>
        <taxon>Trifolieae</taxon>
        <taxon>Medicago</taxon>
    </lineage>
</organism>